<organism evidence="1">
    <name type="scientific">Rhizophora mucronata</name>
    <name type="common">Asiatic mangrove</name>
    <dbReference type="NCBI Taxonomy" id="61149"/>
    <lineage>
        <taxon>Eukaryota</taxon>
        <taxon>Viridiplantae</taxon>
        <taxon>Streptophyta</taxon>
        <taxon>Embryophyta</taxon>
        <taxon>Tracheophyta</taxon>
        <taxon>Spermatophyta</taxon>
        <taxon>Magnoliopsida</taxon>
        <taxon>eudicotyledons</taxon>
        <taxon>Gunneridae</taxon>
        <taxon>Pentapetalae</taxon>
        <taxon>rosids</taxon>
        <taxon>fabids</taxon>
        <taxon>Malpighiales</taxon>
        <taxon>Rhizophoraceae</taxon>
        <taxon>Rhizophora</taxon>
    </lineage>
</organism>
<evidence type="ECO:0000313" key="1">
    <source>
        <dbReference type="EMBL" id="MBX42056.1"/>
    </source>
</evidence>
<proteinExistence type="predicted"/>
<protein>
    <submittedName>
        <fullName evidence="1">Uncharacterized protein</fullName>
    </submittedName>
</protein>
<dbReference type="AlphaFoldDB" id="A0A2P2NHU9"/>
<reference evidence="1" key="1">
    <citation type="submission" date="2018-02" db="EMBL/GenBank/DDBJ databases">
        <title>Rhizophora mucronata_Transcriptome.</title>
        <authorList>
            <person name="Meera S.P."/>
            <person name="Sreeshan A."/>
            <person name="Augustine A."/>
        </authorList>
    </citation>
    <scope>NUCLEOTIDE SEQUENCE</scope>
    <source>
        <tissue evidence="1">Leaf</tissue>
    </source>
</reference>
<dbReference type="EMBL" id="GGEC01061572">
    <property type="protein sequence ID" value="MBX42056.1"/>
    <property type="molecule type" value="Transcribed_RNA"/>
</dbReference>
<sequence>MLTILLVFSYRQTNLGFLIILEVRFLVQQLFPFHLWLTTELYLFVFQFFLVL</sequence>
<accession>A0A2P2NHU9</accession>
<name>A0A2P2NHU9_RHIMU</name>